<keyword evidence="2" id="KW-0472">Membrane</keyword>
<keyword evidence="2" id="KW-0812">Transmembrane</keyword>
<dbReference type="Gramene" id="PNW88191">
    <property type="protein sequence ID" value="PNW88191"/>
    <property type="gene ID" value="CHLRE_01g018350v5"/>
</dbReference>
<feature type="compositionally biased region" description="Low complexity" evidence="1">
    <location>
        <begin position="117"/>
        <end position="127"/>
    </location>
</feature>
<evidence type="ECO:0000256" key="2">
    <source>
        <dbReference type="SAM" id="Phobius"/>
    </source>
</evidence>
<dbReference type="AlphaFoldDB" id="A0A2K3E5W8"/>
<feature type="region of interest" description="Disordered" evidence="1">
    <location>
        <begin position="1"/>
        <end position="24"/>
    </location>
</feature>
<protein>
    <submittedName>
        <fullName evidence="3">Uncharacterized protein</fullName>
    </submittedName>
</protein>
<accession>A0A2K3E5W8</accession>
<feature type="transmembrane region" description="Helical" evidence="2">
    <location>
        <begin position="191"/>
        <end position="211"/>
    </location>
</feature>
<feature type="transmembrane region" description="Helical" evidence="2">
    <location>
        <begin position="283"/>
        <end position="306"/>
    </location>
</feature>
<proteinExistence type="predicted"/>
<evidence type="ECO:0000313" key="4">
    <source>
        <dbReference type="Proteomes" id="UP000006906"/>
    </source>
</evidence>
<keyword evidence="4" id="KW-1185">Reference proteome</keyword>
<keyword evidence="2" id="KW-1133">Transmembrane helix</keyword>
<evidence type="ECO:0000313" key="3">
    <source>
        <dbReference type="EMBL" id="PNW88191.1"/>
    </source>
</evidence>
<dbReference type="OrthoDB" id="535345at2759"/>
<dbReference type="InParanoid" id="A0A2K3E5W8"/>
<dbReference type="EMBL" id="CM008962">
    <property type="protein sequence ID" value="PNW88191.1"/>
    <property type="molecule type" value="Genomic_DNA"/>
</dbReference>
<feature type="transmembrane region" description="Helical" evidence="2">
    <location>
        <begin position="595"/>
        <end position="619"/>
    </location>
</feature>
<feature type="region of interest" description="Disordered" evidence="1">
    <location>
        <begin position="110"/>
        <end position="136"/>
    </location>
</feature>
<feature type="compositionally biased region" description="Acidic residues" evidence="1">
    <location>
        <begin position="533"/>
        <end position="544"/>
    </location>
</feature>
<dbReference type="PaxDb" id="3055-EDP09225"/>
<dbReference type="ExpressionAtlas" id="A0A2K3E5W8">
    <property type="expression patterns" value="baseline and differential"/>
</dbReference>
<evidence type="ECO:0000256" key="1">
    <source>
        <dbReference type="SAM" id="MobiDB-lite"/>
    </source>
</evidence>
<feature type="region of interest" description="Disordered" evidence="1">
    <location>
        <begin position="483"/>
        <end position="544"/>
    </location>
</feature>
<organism evidence="3 4">
    <name type="scientific">Chlamydomonas reinhardtii</name>
    <name type="common">Chlamydomonas smithii</name>
    <dbReference type="NCBI Taxonomy" id="3055"/>
    <lineage>
        <taxon>Eukaryota</taxon>
        <taxon>Viridiplantae</taxon>
        <taxon>Chlorophyta</taxon>
        <taxon>core chlorophytes</taxon>
        <taxon>Chlorophyceae</taxon>
        <taxon>CS clade</taxon>
        <taxon>Chlamydomonadales</taxon>
        <taxon>Chlamydomonadaceae</taxon>
        <taxon>Chlamydomonas</taxon>
    </lineage>
</organism>
<sequence length="700" mass="78901">MAAVSPSDVEAAQGADVRAERLPSEPAVGLTLQKTLSKARGAASFVKSATFDKVMKKKLKNKKPGTEVKRGLIKPDNSRWVNFKAFWNGPYFLIIPPAYEEYARRMFNQTNPKSSMPATPRTPGGAAPEEKPEAGADEELEYPDFLSKMKAVVVKDWKAKRAHKPRYAIEPEDLVPLPFDAPKLHGLLSEFVVTVFLIVQSTVVMFLAIMVENQDRKYKDSGNYTGTWQPLIKAIVIIYPLITLFIMLVQALEITIKKFMYYRLMSMRVLTDWENVMVWQGSFFYYFVATWIMLNVWAIYGLAAYYGQNGNTGADPTSLSTFIVVNLQTMQLLIQYYRVMTAEQRLVSLNEIFERAPVEAQNLLQYTYIVEEEDIINECYRFMKKQWRRLLRRLAYLCCCTCMFRDWADKAKSARWNVYRLHKKAGNAEVLRAETYRLLMKTFQDEGNLDDLKELQAEMEADGIPDAPHTDDPVVAPTDVQLDLKQPNGQSNGDAKANVADDANGTSAHGAPLPLEVDRPTGYSGTAPWDMGTDSETEQEEEETEVTCCSGGWWRKTWRGFWWGFYIRLYASIHSVLVAFLPGTNSWPFKPDKPYFRFITSIQLVGGCLCCLMILFGVLGATNQSPCNKGNKSCDQCFRYVDTYLVTNSSGYVELQQKGLTCEANFNISQNAMYAIGASVGNALGCFANGTNSSGIPSGR</sequence>
<feature type="transmembrane region" description="Helical" evidence="2">
    <location>
        <begin position="565"/>
        <end position="583"/>
    </location>
</feature>
<dbReference type="GeneID" id="5715158"/>
<gene>
    <name evidence="3" type="ORF">CHLRE_01g018350v5</name>
</gene>
<dbReference type="RefSeq" id="XP_001689487.2">
    <property type="nucleotide sequence ID" value="XM_001689435.2"/>
</dbReference>
<feature type="transmembrane region" description="Helical" evidence="2">
    <location>
        <begin position="231"/>
        <end position="256"/>
    </location>
</feature>
<name>A0A2K3E5W8_CHLRE</name>
<reference evidence="3 4" key="1">
    <citation type="journal article" date="2007" name="Science">
        <title>The Chlamydomonas genome reveals the evolution of key animal and plant functions.</title>
        <authorList>
            <person name="Merchant S.S."/>
            <person name="Prochnik S.E."/>
            <person name="Vallon O."/>
            <person name="Harris E.H."/>
            <person name="Karpowicz S.J."/>
            <person name="Witman G.B."/>
            <person name="Terry A."/>
            <person name="Salamov A."/>
            <person name="Fritz-Laylin L.K."/>
            <person name="Marechal-Drouard L."/>
            <person name="Marshall W.F."/>
            <person name="Qu L.H."/>
            <person name="Nelson D.R."/>
            <person name="Sanderfoot A.A."/>
            <person name="Spalding M.H."/>
            <person name="Kapitonov V.V."/>
            <person name="Ren Q."/>
            <person name="Ferris P."/>
            <person name="Lindquist E."/>
            <person name="Shapiro H."/>
            <person name="Lucas S.M."/>
            <person name="Grimwood J."/>
            <person name="Schmutz J."/>
            <person name="Cardol P."/>
            <person name="Cerutti H."/>
            <person name="Chanfreau G."/>
            <person name="Chen C.L."/>
            <person name="Cognat V."/>
            <person name="Croft M.T."/>
            <person name="Dent R."/>
            <person name="Dutcher S."/>
            <person name="Fernandez E."/>
            <person name="Fukuzawa H."/>
            <person name="Gonzalez-Ballester D."/>
            <person name="Gonzalez-Halphen D."/>
            <person name="Hallmann A."/>
            <person name="Hanikenne M."/>
            <person name="Hippler M."/>
            <person name="Inwood W."/>
            <person name="Jabbari K."/>
            <person name="Kalanon M."/>
            <person name="Kuras R."/>
            <person name="Lefebvre P.A."/>
            <person name="Lemaire S.D."/>
            <person name="Lobanov A.V."/>
            <person name="Lohr M."/>
            <person name="Manuell A."/>
            <person name="Meier I."/>
            <person name="Mets L."/>
            <person name="Mittag M."/>
            <person name="Mittelmeier T."/>
            <person name="Moroney J.V."/>
            <person name="Moseley J."/>
            <person name="Napoli C."/>
            <person name="Nedelcu A.M."/>
            <person name="Niyogi K."/>
            <person name="Novoselov S.V."/>
            <person name="Paulsen I.T."/>
            <person name="Pazour G."/>
            <person name="Purton S."/>
            <person name="Ral J.P."/>
            <person name="Riano-Pachon D.M."/>
            <person name="Riekhof W."/>
            <person name="Rymarquis L."/>
            <person name="Schroda M."/>
            <person name="Stern D."/>
            <person name="Umen J."/>
            <person name="Willows R."/>
            <person name="Wilson N."/>
            <person name="Zimmer S.L."/>
            <person name="Allmer J."/>
            <person name="Balk J."/>
            <person name="Bisova K."/>
            <person name="Chen C.J."/>
            <person name="Elias M."/>
            <person name="Gendler K."/>
            <person name="Hauser C."/>
            <person name="Lamb M.R."/>
            <person name="Ledford H."/>
            <person name="Long J.C."/>
            <person name="Minagawa J."/>
            <person name="Page M.D."/>
            <person name="Pan J."/>
            <person name="Pootakham W."/>
            <person name="Roje S."/>
            <person name="Rose A."/>
            <person name="Stahlberg E."/>
            <person name="Terauchi A.M."/>
            <person name="Yang P."/>
            <person name="Ball S."/>
            <person name="Bowler C."/>
            <person name="Dieckmann C.L."/>
            <person name="Gladyshev V.N."/>
            <person name="Green P."/>
            <person name="Jorgensen R."/>
            <person name="Mayfield S."/>
            <person name="Mueller-Roeber B."/>
            <person name="Rajamani S."/>
            <person name="Sayre R.T."/>
            <person name="Brokstein P."/>
            <person name="Dubchak I."/>
            <person name="Goodstein D."/>
            <person name="Hornick L."/>
            <person name="Huang Y.W."/>
            <person name="Jhaveri J."/>
            <person name="Luo Y."/>
            <person name="Martinez D."/>
            <person name="Ngau W.C."/>
            <person name="Otillar B."/>
            <person name="Poliakov A."/>
            <person name="Porter A."/>
            <person name="Szajkowski L."/>
            <person name="Werner G."/>
            <person name="Zhou K."/>
            <person name="Grigoriev I.V."/>
            <person name="Rokhsar D.S."/>
            <person name="Grossman A.R."/>
        </authorList>
    </citation>
    <scope>NUCLEOTIDE SEQUENCE [LARGE SCALE GENOMIC DNA]</scope>
    <source>
        <strain evidence="4">CC-503</strain>
    </source>
</reference>
<dbReference type="KEGG" id="cre:CHLRE_01g018350v5"/>
<dbReference type="Proteomes" id="UP000006906">
    <property type="component" value="Chromosome 1"/>
</dbReference>